<dbReference type="OrthoDB" id="3791344at2759"/>
<evidence type="ECO:0000313" key="3">
    <source>
        <dbReference type="Proteomes" id="UP000001067"/>
    </source>
</evidence>
<evidence type="ECO:0000256" key="1">
    <source>
        <dbReference type="SAM" id="SignalP"/>
    </source>
</evidence>
<gene>
    <name evidence="2" type="ORF">PTT_16880</name>
</gene>
<protein>
    <submittedName>
        <fullName evidence="2">Uncharacterized protein</fullName>
    </submittedName>
</protein>
<dbReference type="HOGENOM" id="CLU_2923770_0_0_1"/>
<keyword evidence="1" id="KW-0732">Signal</keyword>
<reference evidence="2 3" key="1">
    <citation type="journal article" date="2010" name="Genome Biol.">
        <title>A first genome assembly of the barley fungal pathogen Pyrenophora teres f. teres.</title>
        <authorList>
            <person name="Ellwood S.R."/>
            <person name="Liu Z."/>
            <person name="Syme R.A."/>
            <person name="Lai Z."/>
            <person name="Hane J.K."/>
            <person name="Keiper F."/>
            <person name="Moffat C.S."/>
            <person name="Oliver R.P."/>
            <person name="Friesen T.L."/>
        </authorList>
    </citation>
    <scope>NUCLEOTIDE SEQUENCE [LARGE SCALE GENOMIC DNA]</scope>
    <source>
        <strain evidence="2 3">0-1</strain>
    </source>
</reference>
<feature type="chain" id="PRO_5003179676" evidence="1">
    <location>
        <begin position="18"/>
        <end position="61"/>
    </location>
</feature>
<name>E3S371_PYRTT</name>
<dbReference type="EMBL" id="GL536924">
    <property type="protein sequence ID" value="EFQ87578.1"/>
    <property type="molecule type" value="Genomic_DNA"/>
</dbReference>
<keyword evidence="3" id="KW-1185">Reference proteome</keyword>
<dbReference type="Proteomes" id="UP000001067">
    <property type="component" value="Unassembled WGS sequence"/>
</dbReference>
<proteinExistence type="predicted"/>
<sequence length="61" mass="6647">MAFNIKIGLRCLSYAMAFLLASSKEALTAALDAVTDVMGEELLVEFLSVLTSRQRNPRAQA</sequence>
<feature type="signal peptide" evidence="1">
    <location>
        <begin position="1"/>
        <end position="17"/>
    </location>
</feature>
<accession>E3S371</accession>
<dbReference type="KEGG" id="pte:PTT_16880"/>
<dbReference type="AlphaFoldDB" id="E3S371"/>
<evidence type="ECO:0000313" key="2">
    <source>
        <dbReference type="EMBL" id="EFQ87578.1"/>
    </source>
</evidence>
<organism evidence="3">
    <name type="scientific">Pyrenophora teres f. teres (strain 0-1)</name>
    <name type="common">Barley net blotch fungus</name>
    <name type="synonym">Drechslera teres f. teres</name>
    <dbReference type="NCBI Taxonomy" id="861557"/>
    <lineage>
        <taxon>Eukaryota</taxon>
        <taxon>Fungi</taxon>
        <taxon>Dikarya</taxon>
        <taxon>Ascomycota</taxon>
        <taxon>Pezizomycotina</taxon>
        <taxon>Dothideomycetes</taxon>
        <taxon>Pleosporomycetidae</taxon>
        <taxon>Pleosporales</taxon>
        <taxon>Pleosporineae</taxon>
        <taxon>Pleosporaceae</taxon>
        <taxon>Pyrenophora</taxon>
    </lineage>
</organism>